<accession>A0A1Y1V1R3</accession>
<comment type="caution">
    <text evidence="2">The sequence shown here is derived from an EMBL/GenBank/DDBJ whole genome shotgun (WGS) entry which is preliminary data.</text>
</comment>
<dbReference type="Proteomes" id="UP000193719">
    <property type="component" value="Unassembled WGS sequence"/>
</dbReference>
<evidence type="ECO:0000313" key="3">
    <source>
        <dbReference type="Proteomes" id="UP000193719"/>
    </source>
</evidence>
<feature type="region of interest" description="Disordered" evidence="1">
    <location>
        <begin position="454"/>
        <end position="512"/>
    </location>
</feature>
<dbReference type="OrthoDB" id="2159924at2759"/>
<protein>
    <submittedName>
        <fullName evidence="2">Uncharacterized protein</fullName>
    </submittedName>
</protein>
<feature type="compositionally biased region" description="Polar residues" evidence="1">
    <location>
        <begin position="395"/>
        <end position="404"/>
    </location>
</feature>
<organism evidence="2 3">
    <name type="scientific">Piromyces finnis</name>
    <dbReference type="NCBI Taxonomy" id="1754191"/>
    <lineage>
        <taxon>Eukaryota</taxon>
        <taxon>Fungi</taxon>
        <taxon>Fungi incertae sedis</taxon>
        <taxon>Chytridiomycota</taxon>
        <taxon>Chytridiomycota incertae sedis</taxon>
        <taxon>Neocallimastigomycetes</taxon>
        <taxon>Neocallimastigales</taxon>
        <taxon>Neocallimastigaceae</taxon>
        <taxon>Piromyces</taxon>
    </lineage>
</organism>
<dbReference type="EMBL" id="MCFH01000040">
    <property type="protein sequence ID" value="ORX45355.1"/>
    <property type="molecule type" value="Genomic_DNA"/>
</dbReference>
<feature type="compositionally biased region" description="Basic and acidic residues" evidence="1">
    <location>
        <begin position="477"/>
        <end position="497"/>
    </location>
</feature>
<reference evidence="2 3" key="2">
    <citation type="submission" date="2016-08" db="EMBL/GenBank/DDBJ databases">
        <title>Pervasive Adenine N6-methylation of Active Genes in Fungi.</title>
        <authorList>
            <consortium name="DOE Joint Genome Institute"/>
            <person name="Mondo S.J."/>
            <person name="Dannebaum R.O."/>
            <person name="Kuo R.C."/>
            <person name="Labutti K."/>
            <person name="Haridas S."/>
            <person name="Kuo A."/>
            <person name="Salamov A."/>
            <person name="Ahrendt S.R."/>
            <person name="Lipzen A."/>
            <person name="Sullivan W."/>
            <person name="Andreopoulos W.B."/>
            <person name="Clum A."/>
            <person name="Lindquist E."/>
            <person name="Daum C."/>
            <person name="Ramamoorthy G.K."/>
            <person name="Gryganskyi A."/>
            <person name="Culley D."/>
            <person name="Magnuson J.K."/>
            <person name="James T.Y."/>
            <person name="O'Malley M.A."/>
            <person name="Stajich J.E."/>
            <person name="Spatafora J.W."/>
            <person name="Visel A."/>
            <person name="Grigoriev I.V."/>
        </authorList>
    </citation>
    <scope>NUCLEOTIDE SEQUENCE [LARGE SCALE GENOMIC DNA]</scope>
    <source>
        <strain evidence="3">finn</strain>
    </source>
</reference>
<name>A0A1Y1V1R3_9FUNG</name>
<evidence type="ECO:0000256" key="1">
    <source>
        <dbReference type="SAM" id="MobiDB-lite"/>
    </source>
</evidence>
<feature type="compositionally biased region" description="Basic and acidic residues" evidence="1">
    <location>
        <begin position="459"/>
        <end position="470"/>
    </location>
</feature>
<feature type="region of interest" description="Disordered" evidence="1">
    <location>
        <begin position="395"/>
        <end position="418"/>
    </location>
</feature>
<dbReference type="AlphaFoldDB" id="A0A1Y1V1R3"/>
<feature type="compositionally biased region" description="Basic residues" evidence="1">
    <location>
        <begin position="160"/>
        <end position="178"/>
    </location>
</feature>
<proteinExistence type="predicted"/>
<feature type="compositionally biased region" description="Low complexity" evidence="1">
    <location>
        <begin position="405"/>
        <end position="418"/>
    </location>
</feature>
<reference evidence="2 3" key="1">
    <citation type="submission" date="2016-08" db="EMBL/GenBank/DDBJ databases">
        <title>Genomes of anaerobic fungi encode conserved fungal cellulosomes for biomass hydrolysis.</title>
        <authorList>
            <consortium name="DOE Joint Genome Institute"/>
            <person name="Haitjema C.H."/>
            <person name="Gilmore S.P."/>
            <person name="Henske J.K."/>
            <person name="Solomon K.V."/>
            <person name="De Groot R."/>
            <person name="Kuo A."/>
            <person name="Mondo S.J."/>
            <person name="Salamov A.A."/>
            <person name="Labutti K."/>
            <person name="Zhao Z."/>
            <person name="Chiniquy J."/>
            <person name="Barry K."/>
            <person name="Brewer H.M."/>
            <person name="Purvine S.O."/>
            <person name="Wright A.T."/>
            <person name="Boxma B."/>
            <person name="Van Alen T."/>
            <person name="Hackstein J.H."/>
            <person name="Baker S.E."/>
            <person name="Grigoriev I.V."/>
            <person name="O'Malley M.A."/>
        </authorList>
    </citation>
    <scope>NUCLEOTIDE SEQUENCE [LARGE SCALE GENOMIC DNA]</scope>
    <source>
        <strain evidence="3">finn</strain>
    </source>
</reference>
<feature type="region of interest" description="Disordered" evidence="1">
    <location>
        <begin position="160"/>
        <end position="189"/>
    </location>
</feature>
<gene>
    <name evidence="2" type="ORF">BCR36DRAFT_333111</name>
</gene>
<evidence type="ECO:0000313" key="2">
    <source>
        <dbReference type="EMBL" id="ORX45355.1"/>
    </source>
</evidence>
<keyword evidence="3" id="KW-1185">Reference proteome</keyword>
<sequence>MKYLEEGSIFSTVQNKFNNDICQNKNVKLSNNRIDSNSNTRISQQKLYILPKEKILKNAIERPLKSPKRIEYANKLFPAQIQKNNVKPVNNHKNNDNIQLLNELGNIYNGFTHKFSNENSSIRAYKTIGHTTLSFASIISMKNRPLLDRKVVSESNLRKKKELKQRQNKIKEQKKKRNMQLNIQQKDQDHQEKIIPPAIDTVHTTNFLQNNAQPVIDNNIKVEIIRTLSVSDTGRLSSESLESLKSVDYNKIEDIINEYLNSPQIPTRYETNEEQFNVLNHLYDAFNYFQKEDLEQYIAWIPINDKKECLSASSLLAKKHAPFVFKKTITHPKRVSSLYAKFIHNDNDITTTSQNTSQEKPQQTTIESVPEEIPINTAINQECIQKPILHVDVNNKPSLNKLNQNSSTNSSKMNTSKSLHSKVVENLIDNKLSKNIKQKSSTKVVTNKKKINTQENNEMEVKPKENKIEIKQQTQETKNKNELKFKPKYKPDNELKSKSVMKKKSKDKRTSDSKIPVLHNTTMDMNNIKLGEYKKNNAMQYIKLNNGKISMIPTLGKFEFPFYHMYDAFETYGKGLLKAPRAWRQLKRNVVSIASIYAYDNRP</sequence>